<evidence type="ECO:0000256" key="1">
    <source>
        <dbReference type="ARBA" id="ARBA00005162"/>
    </source>
</evidence>
<dbReference type="PANTHER" id="PTHR11959:SF1">
    <property type="entry name" value="4-HYDROXYPHENYLPYRUVATE DIOXYGENASE"/>
    <property type="match status" value="1"/>
</dbReference>
<sequence length="278" mass="30091">MDRELAEALVAKLETAGAIDSKGALSYSCAEDREVITKIIVDLEPSLAHSRAYVERITASVIRASYLNLYKVLGDNLDETTYLSIVRNKILVDVQGKDVLMQIFSSCVLIKTGQVEGPFLEFIQRVCAKKKGNEGGDSCHGENDGSVTKCDAADEVYLKPGCGGFGIRNFLTLFLSIEVSKSLAEKAAAEALADPVLRDKGIALAERKIAILTEQLEESNPILSMITDCMTAEGAATDGGRVEEAKAWALKKVSANQALKVCSMKYNAMMVALQDEDR</sequence>
<evidence type="ECO:0000256" key="4">
    <source>
        <dbReference type="ARBA" id="ARBA00023232"/>
    </source>
</evidence>
<dbReference type="InterPro" id="IPR005956">
    <property type="entry name" value="4OHPhenylPyrv_dOase"/>
</dbReference>
<evidence type="ECO:0000256" key="2">
    <source>
        <dbReference type="ARBA" id="ARBA00013222"/>
    </source>
</evidence>
<name>A0A7S2CI04_9STRA</name>
<keyword evidence="4" id="KW-0585">Phenylalanine catabolism</keyword>
<dbReference type="GO" id="GO:0006559">
    <property type="term" value="P:L-phenylalanine catabolic process"/>
    <property type="evidence" value="ECO:0007669"/>
    <property type="project" value="UniProtKB-KW"/>
</dbReference>
<organism evidence="5">
    <name type="scientific">Octactis speculum</name>
    <dbReference type="NCBI Taxonomy" id="3111310"/>
    <lineage>
        <taxon>Eukaryota</taxon>
        <taxon>Sar</taxon>
        <taxon>Stramenopiles</taxon>
        <taxon>Ochrophyta</taxon>
        <taxon>Dictyochophyceae</taxon>
        <taxon>Dictyochales</taxon>
        <taxon>Dictyochaceae</taxon>
        <taxon>Octactis</taxon>
    </lineage>
</organism>
<accession>A0A7S2CI04</accession>
<gene>
    <name evidence="5" type="ORF">DSPE1174_LOCUS14760</name>
</gene>
<dbReference type="AlphaFoldDB" id="A0A7S2CI04"/>
<dbReference type="InterPro" id="IPR029068">
    <property type="entry name" value="Glyas_Bleomycin-R_OHBP_Dase"/>
</dbReference>
<dbReference type="Gene3D" id="3.10.180.10">
    <property type="entry name" value="2,3-Dihydroxybiphenyl 1,2-Dioxygenase, domain 1"/>
    <property type="match status" value="1"/>
</dbReference>
<comment type="pathway">
    <text evidence="1">Amino-acid degradation; L-phenylalanine degradation; acetoacetate and fumarate from L-phenylalanine: step 3/6.</text>
</comment>
<proteinExistence type="predicted"/>
<dbReference type="EMBL" id="HBGS01029001">
    <property type="protein sequence ID" value="CAD9425845.1"/>
    <property type="molecule type" value="Transcribed_RNA"/>
</dbReference>
<evidence type="ECO:0000313" key="5">
    <source>
        <dbReference type="EMBL" id="CAD9425845.1"/>
    </source>
</evidence>
<dbReference type="PANTHER" id="PTHR11959">
    <property type="entry name" value="4-HYDROXYPHENYLPYRUVATE DIOXYGENASE"/>
    <property type="match status" value="1"/>
</dbReference>
<evidence type="ECO:0000256" key="3">
    <source>
        <dbReference type="ARBA" id="ARBA00022878"/>
    </source>
</evidence>
<dbReference type="GO" id="GO:0003868">
    <property type="term" value="F:4-hydroxyphenylpyruvate dioxygenase activity"/>
    <property type="evidence" value="ECO:0007669"/>
    <property type="project" value="UniProtKB-EC"/>
</dbReference>
<dbReference type="EC" id="1.13.11.27" evidence="2"/>
<protein>
    <recommendedName>
        <fullName evidence="2">4-hydroxyphenylpyruvate dioxygenase</fullName>
        <ecNumber evidence="2">1.13.11.27</ecNumber>
    </recommendedName>
</protein>
<keyword evidence="3" id="KW-0828">Tyrosine catabolism</keyword>
<reference evidence="5" key="1">
    <citation type="submission" date="2021-01" db="EMBL/GenBank/DDBJ databases">
        <authorList>
            <person name="Corre E."/>
            <person name="Pelletier E."/>
            <person name="Niang G."/>
            <person name="Scheremetjew M."/>
            <person name="Finn R."/>
            <person name="Kale V."/>
            <person name="Holt S."/>
            <person name="Cochrane G."/>
            <person name="Meng A."/>
            <person name="Brown T."/>
            <person name="Cohen L."/>
        </authorList>
    </citation>
    <scope>NUCLEOTIDE SEQUENCE</scope>
    <source>
        <strain evidence="5">CCMP1381</strain>
    </source>
</reference>
<dbReference type="GO" id="GO:0006572">
    <property type="term" value="P:L-tyrosine catabolic process"/>
    <property type="evidence" value="ECO:0007669"/>
    <property type="project" value="UniProtKB-KW"/>
</dbReference>